<proteinExistence type="predicted"/>
<sequence length="154" mass="16586">MMSGRINIFSILIRMSPGKAITMTISGWIGEATRSNIPNTHPRITPEVEGRGVFVSRANSGSGPDSPGQALHPNWQGREKEGGGSNGRGYEAITLKAEAFSDCSPRHTMPKGLSVSEGSAERTAVRDRSASQTKRRASLFVKSEELRSSNDPTE</sequence>
<gene>
    <name evidence="2" type="ORF">EYF80_001810</name>
</gene>
<comment type="caution">
    <text evidence="2">The sequence shown here is derived from an EMBL/GenBank/DDBJ whole genome shotgun (WGS) entry which is preliminary data.</text>
</comment>
<keyword evidence="3" id="KW-1185">Reference proteome</keyword>
<dbReference type="EMBL" id="SRLO01000008">
    <property type="protein sequence ID" value="TNN87846.1"/>
    <property type="molecule type" value="Genomic_DNA"/>
</dbReference>
<name>A0A4Z2JCB5_9TELE</name>
<evidence type="ECO:0000313" key="3">
    <source>
        <dbReference type="Proteomes" id="UP000314294"/>
    </source>
</evidence>
<feature type="region of interest" description="Disordered" evidence="1">
    <location>
        <begin position="55"/>
        <end position="154"/>
    </location>
</feature>
<reference evidence="2 3" key="1">
    <citation type="submission" date="2019-03" db="EMBL/GenBank/DDBJ databases">
        <title>First draft genome of Liparis tanakae, snailfish: a comprehensive survey of snailfish specific genes.</title>
        <authorList>
            <person name="Kim W."/>
            <person name="Song I."/>
            <person name="Jeong J.-H."/>
            <person name="Kim D."/>
            <person name="Kim S."/>
            <person name="Ryu S."/>
            <person name="Song J.Y."/>
            <person name="Lee S.K."/>
        </authorList>
    </citation>
    <scope>NUCLEOTIDE SEQUENCE [LARGE SCALE GENOMIC DNA]</scope>
    <source>
        <tissue evidence="2">Muscle</tissue>
    </source>
</reference>
<protein>
    <submittedName>
        <fullName evidence="2">Uncharacterized protein</fullName>
    </submittedName>
</protein>
<accession>A0A4Z2JCB5</accession>
<organism evidence="2 3">
    <name type="scientific">Liparis tanakae</name>
    <name type="common">Tanaka's snailfish</name>
    <dbReference type="NCBI Taxonomy" id="230148"/>
    <lineage>
        <taxon>Eukaryota</taxon>
        <taxon>Metazoa</taxon>
        <taxon>Chordata</taxon>
        <taxon>Craniata</taxon>
        <taxon>Vertebrata</taxon>
        <taxon>Euteleostomi</taxon>
        <taxon>Actinopterygii</taxon>
        <taxon>Neopterygii</taxon>
        <taxon>Teleostei</taxon>
        <taxon>Neoteleostei</taxon>
        <taxon>Acanthomorphata</taxon>
        <taxon>Eupercaria</taxon>
        <taxon>Perciformes</taxon>
        <taxon>Cottioidei</taxon>
        <taxon>Cottales</taxon>
        <taxon>Liparidae</taxon>
        <taxon>Liparis</taxon>
    </lineage>
</organism>
<dbReference type="Proteomes" id="UP000314294">
    <property type="component" value="Unassembled WGS sequence"/>
</dbReference>
<evidence type="ECO:0000256" key="1">
    <source>
        <dbReference type="SAM" id="MobiDB-lite"/>
    </source>
</evidence>
<dbReference type="AlphaFoldDB" id="A0A4Z2JCB5"/>
<evidence type="ECO:0000313" key="2">
    <source>
        <dbReference type="EMBL" id="TNN87846.1"/>
    </source>
</evidence>
<feature type="compositionally biased region" description="Basic and acidic residues" evidence="1">
    <location>
        <begin position="119"/>
        <end position="129"/>
    </location>
</feature>